<evidence type="ECO:0000313" key="3">
    <source>
        <dbReference type="Proteomes" id="UP000601435"/>
    </source>
</evidence>
<feature type="compositionally biased region" description="Polar residues" evidence="1">
    <location>
        <begin position="69"/>
        <end position="84"/>
    </location>
</feature>
<dbReference type="AlphaFoldDB" id="A0A813B1W6"/>
<gene>
    <name evidence="2" type="ORF">SNEC2469_LOCUS29421</name>
</gene>
<organism evidence="2 3">
    <name type="scientific">Symbiodinium necroappetens</name>
    <dbReference type="NCBI Taxonomy" id="1628268"/>
    <lineage>
        <taxon>Eukaryota</taxon>
        <taxon>Sar</taxon>
        <taxon>Alveolata</taxon>
        <taxon>Dinophyceae</taxon>
        <taxon>Suessiales</taxon>
        <taxon>Symbiodiniaceae</taxon>
        <taxon>Symbiodinium</taxon>
    </lineage>
</organism>
<protein>
    <submittedName>
        <fullName evidence="2">Uncharacterized protein</fullName>
    </submittedName>
</protein>
<comment type="caution">
    <text evidence="2">The sequence shown here is derived from an EMBL/GenBank/DDBJ whole genome shotgun (WGS) entry which is preliminary data.</text>
</comment>
<reference evidence="2" key="1">
    <citation type="submission" date="2021-02" db="EMBL/GenBank/DDBJ databases">
        <authorList>
            <person name="Dougan E. K."/>
            <person name="Rhodes N."/>
            <person name="Thang M."/>
            <person name="Chan C."/>
        </authorList>
    </citation>
    <scope>NUCLEOTIDE SEQUENCE</scope>
</reference>
<proteinExistence type="predicted"/>
<evidence type="ECO:0000256" key="1">
    <source>
        <dbReference type="SAM" id="MobiDB-lite"/>
    </source>
</evidence>
<keyword evidence="3" id="KW-1185">Reference proteome</keyword>
<feature type="region of interest" description="Disordered" evidence="1">
    <location>
        <begin position="50"/>
        <end position="107"/>
    </location>
</feature>
<accession>A0A813B1W6</accession>
<sequence>MRPPRAMWNTTFAAGAAKESQSDSGGSEILSSWVMPCLVRNCQVATSRFSRASNTDSRWRRSRRDSGIQGKQSSCRHSNRSRVSSGKGVGAGEDAGRARHGAGGCAEGACRCGIRAATKLRGGGRGR</sequence>
<dbReference type="Proteomes" id="UP000601435">
    <property type="component" value="Unassembled WGS sequence"/>
</dbReference>
<evidence type="ECO:0000313" key="2">
    <source>
        <dbReference type="EMBL" id="CAE7888134.1"/>
    </source>
</evidence>
<name>A0A813B1W6_9DINO</name>
<dbReference type="EMBL" id="CAJNJA010066164">
    <property type="protein sequence ID" value="CAE7888134.1"/>
    <property type="molecule type" value="Genomic_DNA"/>
</dbReference>